<dbReference type="OrthoDB" id="1470350at2759"/>
<keyword evidence="11" id="KW-0547">Nucleotide-binding</keyword>
<dbReference type="STRING" id="55544.A0A4D9DZA4"/>
<sequence>MTERAVPANEGSSMKSVLETVMNPSGVWLNGAVSQTFHLMAMVCLACVVLKAIQLYWRKQKLLKIFKSFPGPPTHWLYGHLQMLQQEDELDNTASWAEQYPHCHPMWFGGFLGFLCINHPEYAKVVYSRGDPKSLVIYSFLVPWIGQGLLILNGPKWFQHRRLLTPGFHYDILKPYVTMMADSLRVMLDKWEQLITQDKSVELFEHVSLMTLDSIMKSAFSYQSNCQTDSDNLYIQTVMDLSLMVHLRLQTPLHHHHLVYWLSSQGRRFRKACRLVHHHTDKVIRERKESLKDERELERIQRRRHLDFLDILLSAKDENGAGLSDEDLRAEVTTFMFGGHDTTASGISWLLYCMALHPEHQQRCREEIKEILGDRDTVQWDDLGKMTYTTMCIKETLRLYPPIPVVARELSAPVTFVDGRTLPKGSLVSLNIYGLHRNPTVWHDPEVFDPLRFSPENSAGRHSYAFLPFAAGPRNCVGQQFAMNEMKVALALTLLRFELSPDPAKPPIKISQIVLRSKNGIHLHLKKLQ</sequence>
<evidence type="ECO:0000256" key="3">
    <source>
        <dbReference type="ARBA" id="ARBA00022617"/>
    </source>
</evidence>
<evidence type="ECO:0000256" key="10">
    <source>
        <dbReference type="SAM" id="Phobius"/>
    </source>
</evidence>
<protein>
    <submittedName>
        <fullName evidence="11">U5 small nuclear ribonucleoprotein 200 kDa helicase</fullName>
    </submittedName>
</protein>
<keyword evidence="10" id="KW-0812">Transmembrane</keyword>
<dbReference type="FunFam" id="1.10.630.10:FF:000005">
    <property type="entry name" value="cytochrome P450 4F22 isoform X2"/>
    <property type="match status" value="1"/>
</dbReference>
<accession>A0A4D9DZA4</accession>
<dbReference type="SUPFAM" id="SSF48264">
    <property type="entry name" value="Cytochrome P450"/>
    <property type="match status" value="1"/>
</dbReference>
<organism evidence="11 12">
    <name type="scientific">Platysternon megacephalum</name>
    <name type="common">big-headed turtle</name>
    <dbReference type="NCBI Taxonomy" id="55544"/>
    <lineage>
        <taxon>Eukaryota</taxon>
        <taxon>Metazoa</taxon>
        <taxon>Chordata</taxon>
        <taxon>Craniata</taxon>
        <taxon>Vertebrata</taxon>
        <taxon>Euteleostomi</taxon>
        <taxon>Archelosauria</taxon>
        <taxon>Testudinata</taxon>
        <taxon>Testudines</taxon>
        <taxon>Cryptodira</taxon>
        <taxon>Durocryptodira</taxon>
        <taxon>Testudinoidea</taxon>
        <taxon>Platysternidae</taxon>
        <taxon>Platysternon</taxon>
    </lineage>
</organism>
<keyword evidence="11" id="KW-0067">ATP-binding</keyword>
<keyword evidence="5" id="KW-0256">Endoplasmic reticulum</keyword>
<evidence type="ECO:0000256" key="5">
    <source>
        <dbReference type="ARBA" id="ARBA00022824"/>
    </source>
</evidence>
<reference evidence="11 12" key="2">
    <citation type="submission" date="2019-04" db="EMBL/GenBank/DDBJ databases">
        <title>The genome sequence of big-headed turtle.</title>
        <authorList>
            <person name="Gong S."/>
        </authorList>
    </citation>
    <scope>NUCLEOTIDE SEQUENCE [LARGE SCALE GENOMIC DNA]</scope>
    <source>
        <strain evidence="11">DO16091913</strain>
        <tissue evidence="11">Muscle</tissue>
    </source>
</reference>
<evidence type="ECO:0000256" key="6">
    <source>
        <dbReference type="ARBA" id="ARBA00023004"/>
    </source>
</evidence>
<dbReference type="GO" id="GO:0005789">
    <property type="term" value="C:endoplasmic reticulum membrane"/>
    <property type="evidence" value="ECO:0007669"/>
    <property type="project" value="UniProtKB-SubCell"/>
</dbReference>
<dbReference type="Proteomes" id="UP000297703">
    <property type="component" value="Unassembled WGS sequence"/>
</dbReference>
<feature type="binding site" description="axial binding residue" evidence="9">
    <location>
        <position position="476"/>
    </location>
    <ligand>
        <name>heme</name>
        <dbReference type="ChEBI" id="CHEBI:30413"/>
    </ligand>
    <ligandPart>
        <name>Fe</name>
        <dbReference type="ChEBI" id="CHEBI:18248"/>
    </ligandPart>
</feature>
<dbReference type="InterPro" id="IPR036396">
    <property type="entry name" value="Cyt_P450_sf"/>
</dbReference>
<dbReference type="EMBL" id="QXTE01000276">
    <property type="protein sequence ID" value="TFK00244.1"/>
    <property type="molecule type" value="Genomic_DNA"/>
</dbReference>
<dbReference type="GO" id="GO:0004497">
    <property type="term" value="F:monooxygenase activity"/>
    <property type="evidence" value="ECO:0007669"/>
    <property type="project" value="UniProtKB-KW"/>
</dbReference>
<dbReference type="GO" id="GO:0004386">
    <property type="term" value="F:helicase activity"/>
    <property type="evidence" value="ECO:0007669"/>
    <property type="project" value="UniProtKB-KW"/>
</dbReference>
<comment type="caution">
    <text evidence="11">The sequence shown here is derived from an EMBL/GenBank/DDBJ whole genome shotgun (WGS) entry which is preliminary data.</text>
</comment>
<keyword evidence="7" id="KW-0503">Monooxygenase</keyword>
<comment type="cofactor">
    <cofactor evidence="9">
        <name>heme</name>
        <dbReference type="ChEBI" id="CHEBI:30413"/>
    </cofactor>
</comment>
<dbReference type="GO" id="GO:0016705">
    <property type="term" value="F:oxidoreductase activity, acting on paired donors, with incorporation or reduction of molecular oxygen"/>
    <property type="evidence" value="ECO:0007669"/>
    <property type="project" value="InterPro"/>
</dbReference>
<evidence type="ECO:0000256" key="9">
    <source>
        <dbReference type="PIRSR" id="PIRSR602401-1"/>
    </source>
</evidence>
<keyword evidence="4 9" id="KW-0479">Metal-binding</keyword>
<evidence type="ECO:0000256" key="2">
    <source>
        <dbReference type="ARBA" id="ARBA00010617"/>
    </source>
</evidence>
<dbReference type="PRINTS" id="PR00385">
    <property type="entry name" value="P450"/>
</dbReference>
<name>A0A4D9DZA4_9SAUR</name>
<keyword evidence="3 9" id="KW-0349">Heme</keyword>
<dbReference type="PANTHER" id="PTHR24291">
    <property type="entry name" value="CYTOCHROME P450 FAMILY 4"/>
    <property type="match status" value="1"/>
</dbReference>
<evidence type="ECO:0000256" key="1">
    <source>
        <dbReference type="ARBA" id="ARBA00004586"/>
    </source>
</evidence>
<keyword evidence="6 9" id="KW-0408">Iron</keyword>
<keyword evidence="10" id="KW-1133">Transmembrane helix</keyword>
<dbReference type="InterPro" id="IPR002401">
    <property type="entry name" value="Cyt_P450_E_grp-I"/>
</dbReference>
<dbReference type="Pfam" id="PF00067">
    <property type="entry name" value="p450"/>
    <property type="match status" value="1"/>
</dbReference>
<proteinExistence type="inferred from homology"/>
<dbReference type="AlphaFoldDB" id="A0A4D9DZA4"/>
<comment type="similarity">
    <text evidence="2">Belongs to the cytochrome P450 family.</text>
</comment>
<keyword evidence="8 10" id="KW-0472">Membrane</keyword>
<dbReference type="PANTHER" id="PTHR24291:SF201">
    <property type="entry name" value="CYTOCHROME P450, FAMILY 4, SUBFAMILY B, POLYPEPTIDE 7"/>
    <property type="match status" value="1"/>
</dbReference>
<dbReference type="Gene3D" id="1.10.630.10">
    <property type="entry name" value="Cytochrome P450"/>
    <property type="match status" value="1"/>
</dbReference>
<gene>
    <name evidence="11" type="ORF">DR999_PMT17631</name>
</gene>
<evidence type="ECO:0000256" key="4">
    <source>
        <dbReference type="ARBA" id="ARBA00022723"/>
    </source>
</evidence>
<keyword evidence="11" id="KW-0378">Hydrolase</keyword>
<keyword evidence="11" id="KW-0347">Helicase</keyword>
<dbReference type="InterPro" id="IPR050196">
    <property type="entry name" value="Cytochrome_P450_Monoox"/>
</dbReference>
<evidence type="ECO:0000313" key="11">
    <source>
        <dbReference type="EMBL" id="TFK00244.1"/>
    </source>
</evidence>
<feature type="transmembrane region" description="Helical" evidence="10">
    <location>
        <begin position="135"/>
        <end position="152"/>
    </location>
</feature>
<dbReference type="PRINTS" id="PR00463">
    <property type="entry name" value="EP450I"/>
</dbReference>
<dbReference type="InterPro" id="IPR001128">
    <property type="entry name" value="Cyt_P450"/>
</dbReference>
<evidence type="ECO:0000313" key="12">
    <source>
        <dbReference type="Proteomes" id="UP000297703"/>
    </source>
</evidence>
<keyword evidence="11" id="KW-0687">Ribonucleoprotein</keyword>
<evidence type="ECO:0000256" key="7">
    <source>
        <dbReference type="ARBA" id="ARBA00023033"/>
    </source>
</evidence>
<dbReference type="GO" id="GO:0005506">
    <property type="term" value="F:iron ion binding"/>
    <property type="evidence" value="ECO:0007669"/>
    <property type="project" value="InterPro"/>
</dbReference>
<dbReference type="CDD" id="cd20678">
    <property type="entry name" value="CYP4B-like"/>
    <property type="match status" value="1"/>
</dbReference>
<dbReference type="GO" id="GO:1990904">
    <property type="term" value="C:ribonucleoprotein complex"/>
    <property type="evidence" value="ECO:0007669"/>
    <property type="project" value="UniProtKB-KW"/>
</dbReference>
<reference evidence="11 12" key="1">
    <citation type="submission" date="2019-04" db="EMBL/GenBank/DDBJ databases">
        <title>Draft genome of the big-headed turtle Platysternon megacephalum.</title>
        <authorList>
            <person name="Gong S."/>
        </authorList>
    </citation>
    <scope>NUCLEOTIDE SEQUENCE [LARGE SCALE GENOMIC DNA]</scope>
    <source>
        <strain evidence="11">DO16091913</strain>
        <tissue evidence="11">Muscle</tissue>
    </source>
</reference>
<dbReference type="GO" id="GO:0020037">
    <property type="term" value="F:heme binding"/>
    <property type="evidence" value="ECO:0007669"/>
    <property type="project" value="InterPro"/>
</dbReference>
<feature type="transmembrane region" description="Helical" evidence="10">
    <location>
        <begin position="37"/>
        <end position="57"/>
    </location>
</feature>
<keyword evidence="7" id="KW-0560">Oxidoreductase</keyword>
<comment type="subcellular location">
    <subcellularLocation>
        <location evidence="1">Endoplasmic reticulum membrane</location>
    </subcellularLocation>
</comment>
<evidence type="ECO:0000256" key="8">
    <source>
        <dbReference type="ARBA" id="ARBA00023136"/>
    </source>
</evidence>
<keyword evidence="12" id="KW-1185">Reference proteome</keyword>